<dbReference type="OrthoDB" id="174034at2"/>
<evidence type="ECO:0000256" key="1">
    <source>
        <dbReference type="ARBA" id="ARBA00022729"/>
    </source>
</evidence>
<evidence type="ECO:0000313" key="4">
    <source>
        <dbReference type="Proteomes" id="UP000306196"/>
    </source>
</evidence>
<dbReference type="NCBIfam" id="TIGR02595">
    <property type="entry name" value="PEP_CTERM"/>
    <property type="match status" value="1"/>
</dbReference>
<keyword evidence="1 2" id="KW-0732">Signal</keyword>
<feature type="signal peptide" evidence="2">
    <location>
        <begin position="1"/>
        <end position="23"/>
    </location>
</feature>
<dbReference type="SUPFAM" id="SSF51126">
    <property type="entry name" value="Pectin lyase-like"/>
    <property type="match status" value="1"/>
</dbReference>
<dbReference type="EMBL" id="VAUV01000012">
    <property type="protein sequence ID" value="TLD69668.1"/>
    <property type="molecule type" value="Genomic_DNA"/>
</dbReference>
<dbReference type="InterPro" id="IPR013425">
    <property type="entry name" value="Autotrns_rpt"/>
</dbReference>
<evidence type="ECO:0000313" key="3">
    <source>
        <dbReference type="EMBL" id="TLD69668.1"/>
    </source>
</evidence>
<name>A0A5R8KBI8_9BACT</name>
<dbReference type="Proteomes" id="UP000306196">
    <property type="component" value="Unassembled WGS sequence"/>
</dbReference>
<protein>
    <submittedName>
        <fullName evidence="3">PEP-CTERM sorting domain-containing protein</fullName>
    </submittedName>
</protein>
<evidence type="ECO:0000256" key="2">
    <source>
        <dbReference type="SAM" id="SignalP"/>
    </source>
</evidence>
<comment type="caution">
    <text evidence="3">The sequence shown here is derived from an EMBL/GenBank/DDBJ whole genome shotgun (WGS) entry which is preliminary data.</text>
</comment>
<reference evidence="3 4" key="1">
    <citation type="submission" date="2019-05" db="EMBL/GenBank/DDBJ databases">
        <title>Verrucobacter flavum gen. nov., sp. nov. a new member of the family Verrucomicrobiaceae.</title>
        <authorList>
            <person name="Szuroczki S."/>
            <person name="Abbaszade G."/>
            <person name="Szabo A."/>
            <person name="Felfoldi T."/>
            <person name="Schumann P."/>
            <person name="Boka K."/>
            <person name="Keki Z."/>
            <person name="Toumi M."/>
            <person name="Toth E."/>
        </authorList>
    </citation>
    <scope>NUCLEOTIDE SEQUENCE [LARGE SCALE GENOMIC DNA]</scope>
    <source>
        <strain evidence="3 4">MG-N-17</strain>
    </source>
</reference>
<sequence>MTPSRAQALIIALVLGVLSLSTAQSQLYWDTNGNTVYSGNTGGIWGTDNFWTTDANGLSPTTAYTLGSQVIFAAGTDGTGTYTITLTPNQSASGIDFQEGHINIAPATPMVNITGPPASNNFTSVEVLTLTGNGPTVNVQNMDSTITSRMTSAGLVKTGVGKLTLDFGISGNAGYFNLNATGTAPITINGGTLELKGTGGSANQLSADRGIIINSGATFLWNTNPNSISDSARITINTGGVLNTKTNDQIGTIDGTGHILMRSASLNLAQGGNTTTFSGIIHGSGTLQVNGGTGFVNLTNANTFSGTITSQQTNVTTGGFRLGHIRAAQDATLNLANFDVNAQHISFATGIGTFITGALQGTSNLTLEDADGNAIDLQVGNRDTSTTYRGALSGSGGLTKIGMGTLTLTNEQITVNRTNTASGLVTATYVSNASNSYTGDTTILGGAHNPNSGSVNQSNVGTLKLDYNSTDIPSTTTGGNTYSYIVSSSNFNVINSGSRLVLGGGKLWLAGSNTGFLAHQTFNNTHLLAGRSYITVSHGTSATPTVVHLQNITRVPGSILEFTTTGTGPQSLSNGITTTNNNDASGILGGWAIIGNDWAIKDLLGAGIGNIIAAPSFIYTTYTAGDIASSATSNLRIDNNATSITTSAGTTQVNTIMVRNDATNANAPINRLIDIAAGEILRTNSIWNQGSVVTSSVPNLVIGATPNTGILTAGTADDTAAELIINNSGSGEMQINASIRDNGTGVVTLVRTGSGNQVIYTAANTHTGGTIITQGRNRFDNAAGLSSGPVTVLAGGQLWINSASTFNNNFSLQGTGHGESGIPGAIRMSGATIGNASTLITLTGDTRIGAVNSSTLSTLAGKITGNYGLDLAGGASNDNVIQLSNTANDFTGNLSLNTNLGINNLGLTTAYNSANVTVRLTASEVIPHGLGKGNVILSGSSSAKPVTLDLNGFSETINSLISYGTHANTAVTNSNTGTTSTLTIGDNNTSTLVSEVAAASSFFGGSIKDGAGTVALTKIGEGTQTLTGANTYSGATNINKGILQAGATNSLSANSDVILANDPTTILALTDGIADYSQTIKSLSGFGTVNLGTIAAANAIQFTTGSTADTTYAGTIVGAGGLTKEGTGRFTLTGTNTYVGNTSINTGNLQVGELGVGQTGSGAVTVAANSTLSGTGTVRGATTVLGTLKAGDNGGDSVGKLTFSDLTASALSLTTGGSSSAPRALFTLAGATGNEANPLDGIQTTSLLDGTFGNHDAFDVEGTFNLTLGSTIKVELASAYSPILGDVFNLFDWGFINAGTFNVATDLILENSTTMQANGWIWQTDQFLSSGIIYVSVPEPTRVFLLLLGGGLIALRRRRA</sequence>
<feature type="chain" id="PRO_5024346117" evidence="2">
    <location>
        <begin position="24"/>
        <end position="1360"/>
    </location>
</feature>
<dbReference type="NCBIfam" id="TIGR02601">
    <property type="entry name" value="autotrns_rpt"/>
    <property type="match status" value="2"/>
</dbReference>
<dbReference type="InterPro" id="IPR013424">
    <property type="entry name" value="Ice-binding_C"/>
</dbReference>
<dbReference type="Pfam" id="PF12951">
    <property type="entry name" value="PATR"/>
    <property type="match status" value="4"/>
</dbReference>
<accession>A0A5R8KBI8</accession>
<dbReference type="RefSeq" id="WP_138087497.1">
    <property type="nucleotide sequence ID" value="NZ_VAUV01000012.1"/>
</dbReference>
<dbReference type="InterPro" id="IPR011050">
    <property type="entry name" value="Pectin_lyase_fold/virulence"/>
</dbReference>
<proteinExistence type="predicted"/>
<organism evidence="3 4">
    <name type="scientific">Phragmitibacter flavus</name>
    <dbReference type="NCBI Taxonomy" id="2576071"/>
    <lineage>
        <taxon>Bacteria</taxon>
        <taxon>Pseudomonadati</taxon>
        <taxon>Verrucomicrobiota</taxon>
        <taxon>Verrucomicrobiia</taxon>
        <taxon>Verrucomicrobiales</taxon>
        <taxon>Verrucomicrobiaceae</taxon>
        <taxon>Phragmitibacter</taxon>
    </lineage>
</organism>
<keyword evidence="4" id="KW-1185">Reference proteome</keyword>
<gene>
    <name evidence="3" type="ORF">FEM03_17075</name>
</gene>